<feature type="transmembrane region" description="Helical" evidence="1">
    <location>
        <begin position="46"/>
        <end position="66"/>
    </location>
</feature>
<keyword evidence="4" id="KW-1185">Reference proteome</keyword>
<dbReference type="OMA" id="HNTHTPW"/>
<organism evidence="3 4">
    <name type="scientific">Penicillium patulum</name>
    <name type="common">Penicillium griseofulvum</name>
    <dbReference type="NCBI Taxonomy" id="5078"/>
    <lineage>
        <taxon>Eukaryota</taxon>
        <taxon>Fungi</taxon>
        <taxon>Dikarya</taxon>
        <taxon>Ascomycota</taxon>
        <taxon>Pezizomycotina</taxon>
        <taxon>Eurotiomycetes</taxon>
        <taxon>Eurotiomycetidae</taxon>
        <taxon>Eurotiales</taxon>
        <taxon>Aspergillaceae</taxon>
        <taxon>Penicillium</taxon>
    </lineage>
</organism>
<feature type="domain" description="Sulfatase N-terminal" evidence="2">
    <location>
        <begin position="457"/>
        <end position="733"/>
    </location>
</feature>
<evidence type="ECO:0000313" key="3">
    <source>
        <dbReference type="EMBL" id="KXG49374.1"/>
    </source>
</evidence>
<keyword evidence="1" id="KW-0812">Transmembrane</keyword>
<dbReference type="STRING" id="5078.A0A135LKA8"/>
<dbReference type="OrthoDB" id="103349at2759"/>
<evidence type="ECO:0000313" key="4">
    <source>
        <dbReference type="Proteomes" id="UP000070168"/>
    </source>
</evidence>
<protein>
    <submittedName>
        <fullName evidence="3">Alkaline phosphatase-like, alpha/beta/alpha</fullName>
    </submittedName>
</protein>
<feature type="transmembrane region" description="Helical" evidence="1">
    <location>
        <begin position="109"/>
        <end position="133"/>
    </location>
</feature>
<keyword evidence="1" id="KW-0472">Membrane</keyword>
<feature type="transmembrane region" description="Helical" evidence="1">
    <location>
        <begin position="73"/>
        <end position="97"/>
    </location>
</feature>
<evidence type="ECO:0000259" key="2">
    <source>
        <dbReference type="Pfam" id="PF00884"/>
    </source>
</evidence>
<dbReference type="RefSeq" id="XP_040647910.1">
    <property type="nucleotide sequence ID" value="XM_040790957.1"/>
</dbReference>
<sequence length="873" mass="98801">MKPAWQLQGGLAQWLRGKLESGVIVALTVIRSPQAHLDRGWTAYRAYFFSIIFISILLSKAFHIYVHLNSLTVLSLFAWGPTFFFLDILLILGARGLARSYEWRTFRDIAAVFTVLFSAYASSMISANLSYYIHKGMEIHWRLSNDFHKDRPTATTVLSALIVAILLETSILVGAFYATPYLSQATGAFLRIWGVVLSVTYRHFRPDKESLPHPDTYEQIAIDDFDIGDDNSDSVSLLDIPQDPPAQKSRALLKPAIVVSCSAILLFLRVIRPSDVVYSFLSGSLPLAPFGGLKFGSSQRGVASLPGDFSWLEGKTALDSFPTFDWLHTGDSATAFPDWSPFHINHFNNTAPKDYLYEHYNPMKDPLHIPNLQNDILEPIRDVLHSGDMKIKHIMLIKLESNRQDVFPFRSDSYIMEHIKNSYNGKIPDEVMGRLANLTPTAERFTGFETGFNKNKDRSSPYGSLSAKNAYTSGTYTMKSITGTMCGVSPIAVQGNLEYLHDIYQPCLPHIFDALNQQSNITNQTEDWISWPWHSMWMQSHYGTWDHQDGLTPAMGFRDITTKESINEDGAIYIPEEPEDEQKYGHPDHTLKNYMRDAFAEAKKNNTRLFIGHLTHNTHTPWFKPGNYEEYFGNGHGWNDRLNRYLNTLKYQDDWLATILEILEEAGVIDETLLVMAGDHGLSLPNDGGVTANHDPHVGSFHVPLLVAHPKLPQVEISSAVLSTQMLPSILDILIETSSINEQSAHILKDLLPLYEGQSLLRPLIPEQDKKQEWHFSTMNPGGTWISMRAAAKPYRLVVPLIADAPWRFTDVVADPLEFHPEEDMNIVSLYDAVQTRHGPDAAMWVSEAAHISQWWIAENHRRWKFSPDDPKS</sequence>
<name>A0A135LKA8_PENPA</name>
<dbReference type="InterPro" id="IPR017850">
    <property type="entry name" value="Alkaline_phosphatase_core_sf"/>
</dbReference>
<accession>A0A135LKA8</accession>
<evidence type="ECO:0000256" key="1">
    <source>
        <dbReference type="SAM" id="Phobius"/>
    </source>
</evidence>
<dbReference type="GeneID" id="63706257"/>
<keyword evidence="1" id="KW-1133">Transmembrane helix</keyword>
<dbReference type="AlphaFoldDB" id="A0A135LKA8"/>
<dbReference type="Proteomes" id="UP000070168">
    <property type="component" value="Unassembled WGS sequence"/>
</dbReference>
<gene>
    <name evidence="3" type="ORF">PGRI_032440</name>
</gene>
<dbReference type="InterPro" id="IPR000917">
    <property type="entry name" value="Sulfatase_N"/>
</dbReference>
<dbReference type="EMBL" id="LHQR01000065">
    <property type="protein sequence ID" value="KXG49374.1"/>
    <property type="molecule type" value="Genomic_DNA"/>
</dbReference>
<dbReference type="Pfam" id="PF00884">
    <property type="entry name" value="Sulfatase"/>
    <property type="match status" value="1"/>
</dbReference>
<proteinExistence type="predicted"/>
<dbReference type="InterPro" id="IPR052701">
    <property type="entry name" value="GAG_Ulvan_Degrading_Sulfatases"/>
</dbReference>
<reference evidence="3 4" key="1">
    <citation type="journal article" date="2016" name="BMC Genomics">
        <title>Genome sequencing and secondary metabolism of the postharvest pathogen Penicillium griseofulvum.</title>
        <authorList>
            <person name="Banani H."/>
            <person name="Marcet-Houben M."/>
            <person name="Ballester A.R."/>
            <person name="Abbruscato P."/>
            <person name="Gonzalez-Candelas L."/>
            <person name="Gabaldon T."/>
            <person name="Spadaro D."/>
        </authorList>
    </citation>
    <scope>NUCLEOTIDE SEQUENCE [LARGE SCALE GENOMIC DNA]</scope>
    <source>
        <strain evidence="3 4">PG3</strain>
    </source>
</reference>
<dbReference type="Gene3D" id="3.40.720.10">
    <property type="entry name" value="Alkaline Phosphatase, subunit A"/>
    <property type="match status" value="1"/>
</dbReference>
<dbReference type="SUPFAM" id="SSF53649">
    <property type="entry name" value="Alkaline phosphatase-like"/>
    <property type="match status" value="1"/>
</dbReference>
<dbReference type="PANTHER" id="PTHR43751:SF3">
    <property type="entry name" value="SULFATASE N-TERMINAL DOMAIN-CONTAINING PROTEIN"/>
    <property type="match status" value="1"/>
</dbReference>
<dbReference type="PANTHER" id="PTHR43751">
    <property type="entry name" value="SULFATASE"/>
    <property type="match status" value="1"/>
</dbReference>
<feature type="transmembrane region" description="Helical" evidence="1">
    <location>
        <begin position="154"/>
        <end position="175"/>
    </location>
</feature>
<comment type="caution">
    <text evidence="3">The sequence shown here is derived from an EMBL/GenBank/DDBJ whole genome shotgun (WGS) entry which is preliminary data.</text>
</comment>